<evidence type="ECO:0000313" key="3">
    <source>
        <dbReference type="Proteomes" id="UP000604046"/>
    </source>
</evidence>
<dbReference type="Pfam" id="PF15711">
    <property type="entry name" value="ILEI"/>
    <property type="match status" value="1"/>
</dbReference>
<gene>
    <name evidence="2" type="ORF">SNAT2548_LOCUS24213</name>
</gene>
<protein>
    <recommendedName>
        <fullName evidence="1">ILEI/PANDER domain-containing protein</fullName>
    </recommendedName>
</protein>
<dbReference type="PANTHER" id="PTHR46396:SF2">
    <property type="entry name" value="ILEI_PANDER DOMAIN-CONTAINING PROTEIN"/>
    <property type="match status" value="1"/>
</dbReference>
<dbReference type="InterPro" id="IPR039477">
    <property type="entry name" value="ILEI/PANDER_dom"/>
</dbReference>
<sequence>MKTCEAGRSSYALIGQKSGSALSEVLLPEGSGTAVAVAQVVLPEPVPLLCKMYNCFWGALRYVLRADALETPGNSLEACCEAVGPGNHAVIVRSAGFSDGNEAEFWVNGELIYKTGTRGLTIVDLWPDMTVKHTETFDTYTDACLQHGDTNVFPKLNAVHMKSERLCAPSAQLAMVRVEQYLYRYWSEPWMKPLPASAKRHGLAEHPDAVGVLHVRPTFFESAGPHYPSRFHFGPFVALMLGLGICRDGQGILGYEEGKNLDVELQQSSYALIGIKGGNALSEVVREEGAGYAVAVAEATMLWSYEALGMRNGELIYETSRRGLTVVDLWPDMTVKHTETFDTHIDSSSLVAYLSSVDEGSMILVGAADEASASISFEAANLLRESGATFPRPISWRSSYALIGIKGGEALSEVVRAQGDGYAVAVAEVSPPETTPPPPLPFCDMKVAEPPMSGVLAADGNLELDAGCRFRVWESPDMAQCLSGTWVVVTGSSNALLIFNTLLMLLAPAEADVQRRGRYGGAHLLDAVVEDGVLIYYETVRSSEASCIQSTAGGGSNETECRSIYSSSLQNAPPPNGRRIRVTMFLSFFWARTGTAMDLVEADRSWATAEVAMVVQVVAWYVVCNGIKFTGCPRSNLIDMEEAAVKAMFVTEMEAVLDRMAPFCEPGGRAGQRGCAVATNSWSDPGPTLMAMFQGYNSEVTKAMQPRKSSTFRLVDIFALGATMPGETYLGHGSQILHIWTWQALLGGFCAASSATPGRQMEFEGPVCWRKDASLDSCTAYTGTVLWQCMNSMLCVHRLLDKPTTSQITTTSSIDSFAPVDGGADRACRGAGAGDNSASYYNVISAASLLACKEECIRTEACVGIEYSASRCEVWTRPEGIQASVHLAGFTCLSYASPLATTTTTTRFAPVDGGADRACRGAGAGDNSASYYNVISAASLLACKEECIRTEACVGIEYSASRCEVWTRPEGIQASVHLAGFTCLSYASPLATTTTTTRMSATLFEAVDGGINRACRGASASDNAPANYVAISGVRNLGDCQIECTQVAACVGIEFSNGRCEVWIRPGGIQASVALSGFTCQRLLGATRRLDMDMTVFP</sequence>
<evidence type="ECO:0000313" key="2">
    <source>
        <dbReference type="EMBL" id="CAE7444785.1"/>
    </source>
</evidence>
<comment type="caution">
    <text evidence="2">The sequence shown here is derived from an EMBL/GenBank/DDBJ whole genome shotgun (WGS) entry which is preliminary data.</text>
</comment>
<feature type="domain" description="ILEI/PANDER" evidence="1">
    <location>
        <begin position="322"/>
        <end position="408"/>
    </location>
</feature>
<dbReference type="GO" id="GO:0016266">
    <property type="term" value="P:protein O-linked glycosylation via N-acetyl-galactosamine"/>
    <property type="evidence" value="ECO:0007669"/>
    <property type="project" value="TreeGrafter"/>
</dbReference>
<dbReference type="Proteomes" id="UP000604046">
    <property type="component" value="Unassembled WGS sequence"/>
</dbReference>
<dbReference type="PANTHER" id="PTHR46396">
    <property type="entry name" value="PROTEIN O-LINKED-MANNOSE BETA-1,2-N-ACETYLGLUCOSAMINYLTRANSFERASE 1"/>
    <property type="match status" value="1"/>
</dbReference>
<dbReference type="EMBL" id="CAJNDS010002349">
    <property type="protein sequence ID" value="CAE7444785.1"/>
    <property type="molecule type" value="Genomic_DNA"/>
</dbReference>
<dbReference type="GO" id="GO:0047223">
    <property type="term" value="F:beta-1,3-galactosyl-O-glycosyl-glycoprotein beta-1,3-N-acetylglucosaminyltransferase activity"/>
    <property type="evidence" value="ECO:0007669"/>
    <property type="project" value="TreeGrafter"/>
</dbReference>
<dbReference type="AlphaFoldDB" id="A0A812RLW7"/>
<keyword evidence="3" id="KW-1185">Reference proteome</keyword>
<dbReference type="InterPro" id="IPR052463">
    <property type="entry name" value="O-linked_mannose_GnT"/>
</dbReference>
<organism evidence="2 3">
    <name type="scientific">Symbiodinium natans</name>
    <dbReference type="NCBI Taxonomy" id="878477"/>
    <lineage>
        <taxon>Eukaryota</taxon>
        <taxon>Sar</taxon>
        <taxon>Alveolata</taxon>
        <taxon>Dinophyceae</taxon>
        <taxon>Suessiales</taxon>
        <taxon>Symbiodiniaceae</taxon>
        <taxon>Symbiodinium</taxon>
    </lineage>
</organism>
<proteinExistence type="predicted"/>
<dbReference type="OrthoDB" id="439868at2759"/>
<name>A0A812RLW7_9DINO</name>
<dbReference type="PROSITE" id="PS52031">
    <property type="entry name" value="GG_LECTIN"/>
    <property type="match status" value="1"/>
</dbReference>
<accession>A0A812RLW7</accession>
<reference evidence="2" key="1">
    <citation type="submission" date="2021-02" db="EMBL/GenBank/DDBJ databases">
        <authorList>
            <person name="Dougan E. K."/>
            <person name="Rhodes N."/>
            <person name="Thang M."/>
            <person name="Chan C."/>
        </authorList>
    </citation>
    <scope>NUCLEOTIDE SEQUENCE</scope>
</reference>
<dbReference type="GO" id="GO:0000139">
    <property type="term" value="C:Golgi membrane"/>
    <property type="evidence" value="ECO:0007669"/>
    <property type="project" value="TreeGrafter"/>
</dbReference>
<evidence type="ECO:0000259" key="1">
    <source>
        <dbReference type="Pfam" id="PF15711"/>
    </source>
</evidence>